<protein>
    <submittedName>
        <fullName evidence="3">Uncharacterized protein</fullName>
    </submittedName>
</protein>
<dbReference type="AlphaFoldDB" id="A0A9X0AXS6"/>
<evidence type="ECO:0000256" key="2">
    <source>
        <dbReference type="SAM" id="MobiDB-lite"/>
    </source>
</evidence>
<feature type="region of interest" description="Disordered" evidence="2">
    <location>
        <begin position="229"/>
        <end position="253"/>
    </location>
</feature>
<sequence>MPVKRTVRARKYRIEEITEERKNLKKMVERHKKEREIYERESAYFWSKYSAPRPQVFAQGGIQVRSPYVMGGMQHTKSFNHQQPAQTQKRPAMNYQPATQPNGVQFTPLHFQRLPAYQPDMRQYPEQQHNGAIPRSSSHPYQSAQFSGQKTGTFFTGPPPNFPRLAEGEERVYQNTRVQGPDVQAELVYVPDNFPRQQGGMTMEEPLYHAPRPEQPHAQFQSVQMQPQRAQGHVQSQFRQGEDESRVTNIPSQQELLDKITDEDIAEMLLQIDEQGVRFDGG</sequence>
<keyword evidence="1" id="KW-0175">Coiled coil</keyword>
<comment type="caution">
    <text evidence="3">The sequence shown here is derived from an EMBL/GenBank/DDBJ whole genome shotgun (WGS) entry which is preliminary data.</text>
</comment>
<evidence type="ECO:0000313" key="3">
    <source>
        <dbReference type="EMBL" id="KAJ8070882.1"/>
    </source>
</evidence>
<reference evidence="3" key="1">
    <citation type="submission" date="2022-11" db="EMBL/GenBank/DDBJ databases">
        <title>Genome Resource of Sclerotinia nivalis Strain SnTB1, a Plant Pathogen Isolated from American Ginseng.</title>
        <authorList>
            <person name="Fan S."/>
        </authorList>
    </citation>
    <scope>NUCLEOTIDE SEQUENCE</scope>
    <source>
        <strain evidence="3">SnTB1</strain>
    </source>
</reference>
<dbReference type="Proteomes" id="UP001152300">
    <property type="component" value="Unassembled WGS sequence"/>
</dbReference>
<accession>A0A9X0AXS6</accession>
<evidence type="ECO:0000313" key="4">
    <source>
        <dbReference type="Proteomes" id="UP001152300"/>
    </source>
</evidence>
<organism evidence="3 4">
    <name type="scientific">Sclerotinia nivalis</name>
    <dbReference type="NCBI Taxonomy" id="352851"/>
    <lineage>
        <taxon>Eukaryota</taxon>
        <taxon>Fungi</taxon>
        <taxon>Dikarya</taxon>
        <taxon>Ascomycota</taxon>
        <taxon>Pezizomycotina</taxon>
        <taxon>Leotiomycetes</taxon>
        <taxon>Helotiales</taxon>
        <taxon>Sclerotiniaceae</taxon>
        <taxon>Sclerotinia</taxon>
    </lineage>
</organism>
<dbReference type="EMBL" id="JAPEIS010000001">
    <property type="protein sequence ID" value="KAJ8070882.1"/>
    <property type="molecule type" value="Genomic_DNA"/>
</dbReference>
<gene>
    <name evidence="3" type="ORF">OCU04_001241</name>
</gene>
<keyword evidence="4" id="KW-1185">Reference proteome</keyword>
<evidence type="ECO:0000256" key="1">
    <source>
        <dbReference type="SAM" id="Coils"/>
    </source>
</evidence>
<feature type="compositionally biased region" description="Polar residues" evidence="2">
    <location>
        <begin position="229"/>
        <end position="239"/>
    </location>
</feature>
<proteinExistence type="predicted"/>
<name>A0A9X0AXS6_9HELO</name>
<feature type="region of interest" description="Disordered" evidence="2">
    <location>
        <begin position="127"/>
        <end position="146"/>
    </location>
</feature>
<feature type="coiled-coil region" evidence="1">
    <location>
        <begin position="14"/>
        <end position="41"/>
    </location>
</feature>